<dbReference type="EMBL" id="LGGP01000038">
    <property type="protein sequence ID" value="KUK81730.1"/>
    <property type="molecule type" value="Genomic_DNA"/>
</dbReference>
<keyword evidence="2" id="KW-0732">Signal</keyword>
<evidence type="ECO:0000256" key="2">
    <source>
        <dbReference type="SAM" id="SignalP"/>
    </source>
</evidence>
<name>A0A124FYN5_9BACT</name>
<feature type="transmembrane region" description="Helical" evidence="1">
    <location>
        <begin position="192"/>
        <end position="209"/>
    </location>
</feature>
<dbReference type="AlphaFoldDB" id="A0A124FYN5"/>
<organism evidence="3 4">
    <name type="scientific">Mesotoga prima</name>
    <dbReference type="NCBI Taxonomy" id="1184387"/>
    <lineage>
        <taxon>Bacteria</taxon>
        <taxon>Thermotogati</taxon>
        <taxon>Thermotogota</taxon>
        <taxon>Thermotogae</taxon>
        <taxon>Kosmotogales</taxon>
        <taxon>Kosmotogaceae</taxon>
        <taxon>Mesotoga</taxon>
    </lineage>
</organism>
<evidence type="ECO:0000313" key="4">
    <source>
        <dbReference type="Proteomes" id="UP000054092"/>
    </source>
</evidence>
<evidence type="ECO:0000256" key="1">
    <source>
        <dbReference type="SAM" id="Phobius"/>
    </source>
</evidence>
<evidence type="ECO:0000313" key="3">
    <source>
        <dbReference type="EMBL" id="KUK81730.1"/>
    </source>
</evidence>
<accession>A0A124FYN5</accession>
<feature type="chain" id="PRO_5007171880" evidence="2">
    <location>
        <begin position="21"/>
        <end position="210"/>
    </location>
</feature>
<gene>
    <name evidence="3" type="ORF">XD94_0340</name>
</gene>
<keyword evidence="1" id="KW-1133">Transmembrane helix</keyword>
<dbReference type="PATRIC" id="fig|1184387.3.peg.663"/>
<keyword evidence="1" id="KW-0812">Transmembrane</keyword>
<dbReference type="Proteomes" id="UP000054092">
    <property type="component" value="Unassembled WGS sequence"/>
</dbReference>
<comment type="caution">
    <text evidence="3">The sequence shown here is derived from an EMBL/GenBank/DDBJ whole genome shotgun (WGS) entry which is preliminary data.</text>
</comment>
<feature type="signal peptide" evidence="2">
    <location>
        <begin position="1"/>
        <end position="20"/>
    </location>
</feature>
<keyword evidence="1" id="KW-0472">Membrane</keyword>
<reference evidence="4" key="1">
    <citation type="journal article" date="2015" name="MBio">
        <title>Genome-Resolved Metagenomic Analysis Reveals Roles for Candidate Phyla and Other Microbial Community Members in Biogeochemical Transformations in Oil Reservoirs.</title>
        <authorList>
            <person name="Hu P."/>
            <person name="Tom L."/>
            <person name="Singh A."/>
            <person name="Thomas B.C."/>
            <person name="Baker B.J."/>
            <person name="Piceno Y.M."/>
            <person name="Andersen G.L."/>
            <person name="Banfield J.F."/>
        </authorList>
    </citation>
    <scope>NUCLEOTIDE SEQUENCE [LARGE SCALE GENOMIC DNA]</scope>
</reference>
<proteinExistence type="predicted"/>
<sequence length="210" mass="24199">MKKTLILVSLLIVFASSAFSHIPFFLTPKDFVEGSYLVKEIDLSQIYYYIFSSAEKIRFVFEGTAGQQFHMLFGVPKEADNMKSTADFRPNLTFYGPDREVLEDFFLESTEPEIMYEFFGDTYSYLYVSHDSELTKEGIYSVEIEAEGSGRAWITFGKKERFTVAQIAAVPRWIREMRAFHYHTGLAKWEKYGLGIVGIIGTTLIILVFF</sequence>
<protein>
    <submittedName>
        <fullName evidence="3">Uncharacterized protein</fullName>
    </submittedName>
</protein>